<name>A0AAE1MXY9_9FABA</name>
<dbReference type="GO" id="GO:0050004">
    <property type="term" value="F:isoflavone 7-O-glucosyltransferase activity"/>
    <property type="evidence" value="ECO:0007669"/>
    <property type="project" value="UniProtKB-EC"/>
</dbReference>
<evidence type="ECO:0000313" key="7">
    <source>
        <dbReference type="EMBL" id="KAK4279286.1"/>
    </source>
</evidence>
<evidence type="ECO:0000256" key="3">
    <source>
        <dbReference type="ARBA" id="ARBA00022679"/>
    </source>
</evidence>
<dbReference type="EMBL" id="JAWXYG010000002">
    <property type="protein sequence ID" value="KAK4279286.1"/>
    <property type="molecule type" value="Genomic_DNA"/>
</dbReference>
<organism evidence="7 8">
    <name type="scientific">Acacia crassicarpa</name>
    <name type="common">northern wattle</name>
    <dbReference type="NCBI Taxonomy" id="499986"/>
    <lineage>
        <taxon>Eukaryota</taxon>
        <taxon>Viridiplantae</taxon>
        <taxon>Streptophyta</taxon>
        <taxon>Embryophyta</taxon>
        <taxon>Tracheophyta</taxon>
        <taxon>Spermatophyta</taxon>
        <taxon>Magnoliopsida</taxon>
        <taxon>eudicotyledons</taxon>
        <taxon>Gunneridae</taxon>
        <taxon>Pentapetalae</taxon>
        <taxon>rosids</taxon>
        <taxon>fabids</taxon>
        <taxon>Fabales</taxon>
        <taxon>Fabaceae</taxon>
        <taxon>Caesalpinioideae</taxon>
        <taxon>mimosoid clade</taxon>
        <taxon>Acacieae</taxon>
        <taxon>Acacia</taxon>
    </lineage>
</organism>
<dbReference type="InterPro" id="IPR035595">
    <property type="entry name" value="UDP_glycos_trans_CS"/>
</dbReference>
<evidence type="ECO:0000256" key="2">
    <source>
        <dbReference type="ARBA" id="ARBA00022676"/>
    </source>
</evidence>
<dbReference type="Pfam" id="PF00201">
    <property type="entry name" value="UDPGT"/>
    <property type="match status" value="1"/>
</dbReference>
<dbReference type="FunFam" id="3.40.50.2000:FF:000020">
    <property type="entry name" value="Glycosyltransferase"/>
    <property type="match status" value="1"/>
</dbReference>
<dbReference type="Gene3D" id="3.40.50.2000">
    <property type="entry name" value="Glycogen Phosphorylase B"/>
    <property type="match status" value="2"/>
</dbReference>
<comment type="catalytic activity">
    <reaction evidence="4">
        <text>a 7-hydroxyisoflavone + UDP-alpha-D-glucose = a 7-hydroxyisoflavone 7-O-beta-D-glucoside + UDP + H(+)</text>
        <dbReference type="Rhea" id="RHEA:56344"/>
        <dbReference type="ChEBI" id="CHEBI:15378"/>
        <dbReference type="ChEBI" id="CHEBI:55465"/>
        <dbReference type="ChEBI" id="CHEBI:58223"/>
        <dbReference type="ChEBI" id="CHEBI:58885"/>
        <dbReference type="ChEBI" id="CHEBI:140301"/>
        <dbReference type="EC" id="2.4.1.170"/>
    </reaction>
</comment>
<dbReference type="PANTHER" id="PTHR48048:SF30">
    <property type="entry name" value="GLYCOSYLTRANSFERASE"/>
    <property type="match status" value="1"/>
</dbReference>
<evidence type="ECO:0000256" key="6">
    <source>
        <dbReference type="RuleBase" id="RU362057"/>
    </source>
</evidence>
<evidence type="ECO:0000256" key="4">
    <source>
        <dbReference type="ARBA" id="ARBA00050777"/>
    </source>
</evidence>
<reference evidence="7" key="1">
    <citation type="submission" date="2023-10" db="EMBL/GenBank/DDBJ databases">
        <title>Chromosome-level genome of the transformable northern wattle, Acacia crassicarpa.</title>
        <authorList>
            <person name="Massaro I."/>
            <person name="Sinha N.R."/>
            <person name="Poethig S."/>
            <person name="Leichty A.R."/>
        </authorList>
    </citation>
    <scope>NUCLEOTIDE SEQUENCE</scope>
    <source>
        <strain evidence="7">Acra3RX</strain>
        <tissue evidence="7">Leaf</tissue>
    </source>
</reference>
<keyword evidence="2 5" id="KW-0328">Glycosyltransferase</keyword>
<sequence>MKKEAIVLYPSAAIGHLVSMVELAKFILSHYHLQPPLTIHILTISPPYDAVSISNYIASVSSSIHPSIVFHSLPPVSLPPSLLSSSPNHETLMFEVLRLNNPNLHNALVSISVTYSVRAFIADFFCFEALSLSSKLHIPTYGFFTSPAACLAAFLYLPTLHRTTDKSFKDLNTILNIPGVPPLHSRDIIKPLLERNDPAYHGFLNVADIMPKTVGIIVNTFEALEHKCLRAISDGLCVPNSPMPPIYPVGPLITYDKEKATGHECLRWLDSQPERSVVFLCFGSLGVFSKEQLREIARGLEKSGQRFLWVVRNPPSEKTHNLAASSQEDPDLDSLLPEGFLDRTKERGMVVKKWAPQGAVLKHRSVGGFVTHCGWNSVLEAVVAGVPMVAWPLYAEQRLNRVVMVEEMKIALWMRESTWSPEGGLVEAAEVEERVTELMGSEKGELVRKRVGIAKEEAEAAMREGGSSLVALAKLFESRKNQD</sequence>
<proteinExistence type="inferred from homology"/>
<protein>
    <recommendedName>
        <fullName evidence="6">Glycosyltransferase</fullName>
        <ecNumber evidence="6">2.4.1.-</ecNumber>
    </recommendedName>
</protein>
<evidence type="ECO:0000256" key="1">
    <source>
        <dbReference type="ARBA" id="ARBA00009995"/>
    </source>
</evidence>
<keyword evidence="8" id="KW-1185">Reference proteome</keyword>
<comment type="similarity">
    <text evidence="1 5">Belongs to the UDP-glycosyltransferase family.</text>
</comment>
<gene>
    <name evidence="7" type="ORF">QN277_011086</name>
</gene>
<dbReference type="InterPro" id="IPR002213">
    <property type="entry name" value="UDP_glucos_trans"/>
</dbReference>
<dbReference type="PROSITE" id="PS00375">
    <property type="entry name" value="UDPGT"/>
    <property type="match status" value="1"/>
</dbReference>
<dbReference type="SUPFAM" id="SSF53756">
    <property type="entry name" value="UDP-Glycosyltransferase/glycogen phosphorylase"/>
    <property type="match status" value="1"/>
</dbReference>
<dbReference type="InterPro" id="IPR050481">
    <property type="entry name" value="UDP-glycosyltransf_plant"/>
</dbReference>
<dbReference type="PANTHER" id="PTHR48048">
    <property type="entry name" value="GLYCOSYLTRANSFERASE"/>
    <property type="match status" value="1"/>
</dbReference>
<dbReference type="CDD" id="cd03784">
    <property type="entry name" value="GT1_Gtf-like"/>
    <property type="match status" value="1"/>
</dbReference>
<dbReference type="Proteomes" id="UP001293593">
    <property type="component" value="Unassembled WGS sequence"/>
</dbReference>
<dbReference type="FunFam" id="3.40.50.2000:FF:000095">
    <property type="entry name" value="Glycosyltransferase"/>
    <property type="match status" value="1"/>
</dbReference>
<keyword evidence="3 5" id="KW-0808">Transferase</keyword>
<evidence type="ECO:0000256" key="5">
    <source>
        <dbReference type="RuleBase" id="RU003718"/>
    </source>
</evidence>
<dbReference type="AlphaFoldDB" id="A0AAE1MXY9"/>
<dbReference type="EC" id="2.4.1.-" evidence="6"/>
<evidence type="ECO:0000313" key="8">
    <source>
        <dbReference type="Proteomes" id="UP001293593"/>
    </source>
</evidence>
<comment type="caution">
    <text evidence="7">The sequence shown here is derived from an EMBL/GenBank/DDBJ whole genome shotgun (WGS) entry which is preliminary data.</text>
</comment>
<accession>A0AAE1MXY9</accession>